<keyword evidence="9" id="KW-1185">Reference proteome</keyword>
<dbReference type="SUPFAM" id="SSF46785">
    <property type="entry name" value="Winged helix' DNA-binding domain"/>
    <property type="match status" value="1"/>
</dbReference>
<comment type="caution">
    <text evidence="8">The sequence shown here is derived from an EMBL/GenBank/DDBJ whole genome shotgun (WGS) entry which is preliminary data.</text>
</comment>
<dbReference type="PANTHER" id="PTHR22792:SF62">
    <property type="entry name" value="LA-RELATED PROTEIN 7"/>
    <property type="match status" value="1"/>
</dbReference>
<evidence type="ECO:0008006" key="10">
    <source>
        <dbReference type="Google" id="ProtNLM"/>
    </source>
</evidence>
<evidence type="ECO:0000259" key="5">
    <source>
        <dbReference type="PROSITE" id="PS50102"/>
    </source>
</evidence>
<feature type="domain" description="RRM" evidence="5">
    <location>
        <begin position="90"/>
        <end position="153"/>
    </location>
</feature>
<dbReference type="Gene3D" id="3.30.70.330">
    <property type="match status" value="2"/>
</dbReference>
<dbReference type="Pfam" id="PF08777">
    <property type="entry name" value="RRM_3"/>
    <property type="match status" value="1"/>
</dbReference>
<dbReference type="PROSITE" id="PS50102">
    <property type="entry name" value="RRM"/>
    <property type="match status" value="1"/>
</dbReference>
<keyword evidence="2 3" id="KW-0694">RNA-binding</keyword>
<evidence type="ECO:0000259" key="6">
    <source>
        <dbReference type="PROSITE" id="PS50961"/>
    </source>
</evidence>
<feature type="domain" description="XRRM" evidence="7">
    <location>
        <begin position="219"/>
        <end position="352"/>
    </location>
</feature>
<dbReference type="InterPro" id="IPR035979">
    <property type="entry name" value="RBD_domain_sf"/>
</dbReference>
<dbReference type="InterPro" id="IPR006630">
    <property type="entry name" value="La_HTH"/>
</dbReference>
<evidence type="ECO:0000313" key="9">
    <source>
        <dbReference type="Proteomes" id="UP001515480"/>
    </source>
</evidence>
<protein>
    <recommendedName>
        <fullName evidence="10">La-related protein 7</fullName>
    </recommendedName>
</protein>
<feature type="domain" description="HTH La-type RNA-binding" evidence="6">
    <location>
        <begin position="1"/>
        <end position="85"/>
    </location>
</feature>
<sequence>MDALVEQCAFYFSDANLRRDRFLRKHVGPQGIRPVPVSILATFNRVRTLTTDSDVLVEALRAVPGLHVSSDGASASRTRPLPEVDDSELRTVHVDRIPAASTIDSLHRLFAPCGAVAFVSLPRRPSREAAGFALVEFEHADAAVRAVAQLDGRVPEGAAEAVRCCHRRAWEEAKKARKKAKEAGEGEAEAEAAAARAAEAAARACAAEAAALAAAEAEEEERRTVVKVCGIPKGAPVKALRKEMREVFAAVAPVDYVDYGISNSGDTTLAFVRMKTAVGAAEARRVLMAQGQQLCGAPVFLELVKGKSLEAYLERIGKLRGETAASRRRKREQWWERKFGKKARKEGGAGEGAAGGGEGGSGDEGESEGASPTEACEADVGEKRRRVAEAEGELEAGMAPRKAAHV</sequence>
<feature type="region of interest" description="Disordered" evidence="4">
    <location>
        <begin position="339"/>
        <end position="406"/>
    </location>
</feature>
<dbReference type="Pfam" id="PF00076">
    <property type="entry name" value="RRM_1"/>
    <property type="match status" value="1"/>
</dbReference>
<dbReference type="Gene3D" id="1.10.10.10">
    <property type="entry name" value="Winged helix-like DNA-binding domain superfamily/Winged helix DNA-binding domain"/>
    <property type="match status" value="1"/>
</dbReference>
<dbReference type="InterPro" id="IPR000504">
    <property type="entry name" value="RRM_dom"/>
</dbReference>
<dbReference type="InterPro" id="IPR036388">
    <property type="entry name" value="WH-like_DNA-bd_sf"/>
</dbReference>
<dbReference type="InterPro" id="IPR012677">
    <property type="entry name" value="Nucleotide-bd_a/b_plait_sf"/>
</dbReference>
<dbReference type="Pfam" id="PF05383">
    <property type="entry name" value="La"/>
    <property type="match status" value="1"/>
</dbReference>
<dbReference type="SUPFAM" id="SSF54928">
    <property type="entry name" value="RNA-binding domain, RBD"/>
    <property type="match status" value="1"/>
</dbReference>
<evidence type="ECO:0000256" key="4">
    <source>
        <dbReference type="SAM" id="MobiDB-lite"/>
    </source>
</evidence>
<organism evidence="8 9">
    <name type="scientific">Prymnesium parvum</name>
    <name type="common">Toxic golden alga</name>
    <dbReference type="NCBI Taxonomy" id="97485"/>
    <lineage>
        <taxon>Eukaryota</taxon>
        <taxon>Haptista</taxon>
        <taxon>Haptophyta</taxon>
        <taxon>Prymnesiophyceae</taxon>
        <taxon>Prymnesiales</taxon>
        <taxon>Prymnesiaceae</taxon>
        <taxon>Prymnesium</taxon>
    </lineage>
</organism>
<gene>
    <name evidence="8" type="ORF">AB1Y20_002450</name>
</gene>
<evidence type="ECO:0000259" key="7">
    <source>
        <dbReference type="PROSITE" id="PS51939"/>
    </source>
</evidence>
<evidence type="ECO:0000256" key="2">
    <source>
        <dbReference type="ARBA" id="ARBA00022884"/>
    </source>
</evidence>
<name>A0AB34J940_PRYPA</name>
<dbReference type="SMART" id="SM00360">
    <property type="entry name" value="RRM"/>
    <property type="match status" value="2"/>
</dbReference>
<comment type="similarity">
    <text evidence="1">Belongs to the LARP7 family.</text>
</comment>
<evidence type="ECO:0000256" key="1">
    <source>
        <dbReference type="ARBA" id="ARBA00008680"/>
    </source>
</evidence>
<proteinExistence type="inferred from homology"/>
<dbReference type="InterPro" id="IPR045180">
    <property type="entry name" value="La_dom_prot"/>
</dbReference>
<dbReference type="InterPro" id="IPR014886">
    <property type="entry name" value="La_xRRM"/>
</dbReference>
<dbReference type="PANTHER" id="PTHR22792">
    <property type="entry name" value="LUPUS LA PROTEIN-RELATED"/>
    <property type="match status" value="1"/>
</dbReference>
<reference evidence="8 9" key="1">
    <citation type="journal article" date="2024" name="Science">
        <title>Giant polyketide synthase enzymes in the biosynthesis of giant marine polyether toxins.</title>
        <authorList>
            <person name="Fallon T.R."/>
            <person name="Shende V.V."/>
            <person name="Wierzbicki I.H."/>
            <person name="Pendleton A.L."/>
            <person name="Watervoot N.F."/>
            <person name="Auber R.P."/>
            <person name="Gonzalez D.J."/>
            <person name="Wisecaver J.H."/>
            <person name="Moore B.S."/>
        </authorList>
    </citation>
    <scope>NUCLEOTIDE SEQUENCE [LARGE SCALE GENOMIC DNA]</scope>
    <source>
        <strain evidence="8 9">12B1</strain>
    </source>
</reference>
<evidence type="ECO:0000256" key="3">
    <source>
        <dbReference type="PROSITE-ProRule" id="PRU00332"/>
    </source>
</evidence>
<dbReference type="CDD" id="cd07323">
    <property type="entry name" value="LAM"/>
    <property type="match status" value="1"/>
</dbReference>
<dbReference type="GO" id="GO:1990904">
    <property type="term" value="C:ribonucleoprotein complex"/>
    <property type="evidence" value="ECO:0007669"/>
    <property type="project" value="UniProtKB-UniRule"/>
</dbReference>
<dbReference type="InterPro" id="IPR036390">
    <property type="entry name" value="WH_DNA-bd_sf"/>
</dbReference>
<dbReference type="AlphaFoldDB" id="A0AB34J940"/>
<dbReference type="PROSITE" id="PS51939">
    <property type="entry name" value="XRRM"/>
    <property type="match status" value="1"/>
</dbReference>
<dbReference type="SMART" id="SM00715">
    <property type="entry name" value="LA"/>
    <property type="match status" value="1"/>
</dbReference>
<accession>A0AB34J940</accession>
<dbReference type="GO" id="GO:0003723">
    <property type="term" value="F:RNA binding"/>
    <property type="evidence" value="ECO:0007669"/>
    <property type="project" value="UniProtKB-UniRule"/>
</dbReference>
<evidence type="ECO:0000313" key="8">
    <source>
        <dbReference type="EMBL" id="KAL1515834.1"/>
    </source>
</evidence>
<dbReference type="EMBL" id="JBGBPQ010000011">
    <property type="protein sequence ID" value="KAL1515834.1"/>
    <property type="molecule type" value="Genomic_DNA"/>
</dbReference>
<feature type="compositionally biased region" description="Gly residues" evidence="4">
    <location>
        <begin position="349"/>
        <end position="360"/>
    </location>
</feature>
<dbReference type="Proteomes" id="UP001515480">
    <property type="component" value="Unassembled WGS sequence"/>
</dbReference>
<dbReference type="PROSITE" id="PS50961">
    <property type="entry name" value="HTH_LA"/>
    <property type="match status" value="1"/>
</dbReference>